<evidence type="ECO:0000259" key="1">
    <source>
        <dbReference type="Pfam" id="PF08984"/>
    </source>
</evidence>
<feature type="domain" description="DUF1858" evidence="1">
    <location>
        <begin position="4"/>
        <end position="63"/>
    </location>
</feature>
<accession>A0A1T5D802</accession>
<gene>
    <name evidence="3" type="ORF">SAMN05660841_01831</name>
</gene>
<protein>
    <recommendedName>
        <fullName evidence="5">DUF2249 domain-containing protein</fullName>
    </recommendedName>
</protein>
<reference evidence="4" key="1">
    <citation type="submission" date="2017-02" db="EMBL/GenBank/DDBJ databases">
        <authorList>
            <person name="Varghese N."/>
            <person name="Submissions S."/>
        </authorList>
    </citation>
    <scope>NUCLEOTIDE SEQUENCE [LARGE SCALE GENOMIC DNA]</scope>
    <source>
        <strain evidence="4">DSM 24091</strain>
    </source>
</reference>
<dbReference type="InterPro" id="IPR018720">
    <property type="entry name" value="DUF2249"/>
</dbReference>
<dbReference type="EMBL" id="FUZF01000006">
    <property type="protein sequence ID" value="SKB67882.1"/>
    <property type="molecule type" value="Genomic_DNA"/>
</dbReference>
<evidence type="ECO:0000259" key="2">
    <source>
        <dbReference type="Pfam" id="PF10006"/>
    </source>
</evidence>
<evidence type="ECO:0000313" key="3">
    <source>
        <dbReference type="EMBL" id="SKB67882.1"/>
    </source>
</evidence>
<dbReference type="Proteomes" id="UP000190150">
    <property type="component" value="Unassembled WGS sequence"/>
</dbReference>
<keyword evidence="4" id="KW-1185">Reference proteome</keyword>
<evidence type="ECO:0008006" key="5">
    <source>
        <dbReference type="Google" id="ProtNLM"/>
    </source>
</evidence>
<evidence type="ECO:0000313" key="4">
    <source>
        <dbReference type="Proteomes" id="UP000190150"/>
    </source>
</evidence>
<dbReference type="SUPFAM" id="SSF140683">
    <property type="entry name" value="SP0561-like"/>
    <property type="match status" value="1"/>
</dbReference>
<dbReference type="STRING" id="1513896.SAMN05660841_01831"/>
<dbReference type="RefSeq" id="WP_079642781.1">
    <property type="nucleotide sequence ID" value="NZ_FUZF01000006.1"/>
</dbReference>
<dbReference type="Pfam" id="PF08984">
    <property type="entry name" value="DUF1858"/>
    <property type="match status" value="1"/>
</dbReference>
<dbReference type="OrthoDB" id="128918at2"/>
<feature type="domain" description="DUF2249" evidence="2">
    <location>
        <begin position="211"/>
        <end position="275"/>
    </location>
</feature>
<dbReference type="Gene3D" id="1.10.3910.10">
    <property type="entry name" value="SP0561-like"/>
    <property type="match status" value="1"/>
</dbReference>
<feature type="domain" description="DUF2249" evidence="2">
    <location>
        <begin position="105"/>
        <end position="164"/>
    </location>
</feature>
<organism evidence="3 4">
    <name type="scientific">Sphingobacterium nematocida</name>
    <dbReference type="NCBI Taxonomy" id="1513896"/>
    <lineage>
        <taxon>Bacteria</taxon>
        <taxon>Pseudomonadati</taxon>
        <taxon>Bacteroidota</taxon>
        <taxon>Sphingobacteriia</taxon>
        <taxon>Sphingobacteriales</taxon>
        <taxon>Sphingobacteriaceae</taxon>
        <taxon>Sphingobacterium</taxon>
    </lineage>
</organism>
<dbReference type="AlphaFoldDB" id="A0A1T5D802"/>
<dbReference type="Pfam" id="PF10006">
    <property type="entry name" value="DUF2249"/>
    <property type="match status" value="2"/>
</dbReference>
<name>A0A1T5D802_9SPHI</name>
<sequence>MLLINQHTKISAVIKSNPASIEAIASIASVFNKLRNPILRRLMAPRVTIAEAASIGGCTIADFERVLIPLGFVFEHNTFHTDQSTASTIAPDWLINLPSTAIDLFDVRNLIEQGDDPLKQIMQRFQSLPVGAALCIVNSFIPYPLLQVLEKKGARHHIDSKSPDLHYTWFFKGNPTTPSPNSHNNDHMTMLDIPSFEAALSSYPSSQITSVDVRELPMPMPMESILQSLSALDPHHVLLVYHKRVPLHLMEELEDSDFEIRLCEYGKEDIRLLINHASC</sequence>
<proteinExistence type="predicted"/>
<dbReference type="InterPro" id="IPR015077">
    <property type="entry name" value="DUF1858"/>
</dbReference>
<dbReference type="InterPro" id="IPR038062">
    <property type="entry name" value="ScdA-like_N_sf"/>
</dbReference>